<dbReference type="Proteomes" id="UP000489600">
    <property type="component" value="Unassembled WGS sequence"/>
</dbReference>
<name>A0A565BE19_9BRAS</name>
<organism evidence="2 3">
    <name type="scientific">Arabis nemorensis</name>
    <dbReference type="NCBI Taxonomy" id="586526"/>
    <lineage>
        <taxon>Eukaryota</taxon>
        <taxon>Viridiplantae</taxon>
        <taxon>Streptophyta</taxon>
        <taxon>Embryophyta</taxon>
        <taxon>Tracheophyta</taxon>
        <taxon>Spermatophyta</taxon>
        <taxon>Magnoliopsida</taxon>
        <taxon>eudicotyledons</taxon>
        <taxon>Gunneridae</taxon>
        <taxon>Pentapetalae</taxon>
        <taxon>rosids</taxon>
        <taxon>malvids</taxon>
        <taxon>Brassicales</taxon>
        <taxon>Brassicaceae</taxon>
        <taxon>Arabideae</taxon>
        <taxon>Arabis</taxon>
    </lineage>
</organism>
<protein>
    <submittedName>
        <fullName evidence="2">Uncharacterized protein</fullName>
    </submittedName>
</protein>
<feature type="region of interest" description="Disordered" evidence="1">
    <location>
        <begin position="1"/>
        <end position="24"/>
    </location>
</feature>
<sequence>MRQWRLSKPSPFPNYRSGRRQRSDSITAAYQIQPATPPAKLLSIENTIWPPSYLPHLPDASTIVSPAMVEQDPPRKLAGLLAHRRCRLRPGRSRISYPRHH</sequence>
<accession>A0A565BE19</accession>
<proteinExistence type="predicted"/>
<dbReference type="AlphaFoldDB" id="A0A565BE19"/>
<evidence type="ECO:0000256" key="1">
    <source>
        <dbReference type="SAM" id="MobiDB-lite"/>
    </source>
</evidence>
<reference evidence="2" key="1">
    <citation type="submission" date="2019-07" db="EMBL/GenBank/DDBJ databases">
        <authorList>
            <person name="Dittberner H."/>
        </authorList>
    </citation>
    <scope>NUCLEOTIDE SEQUENCE [LARGE SCALE GENOMIC DNA]</scope>
</reference>
<dbReference type="EMBL" id="CABITT030000003">
    <property type="protein sequence ID" value="VVA99867.1"/>
    <property type="molecule type" value="Genomic_DNA"/>
</dbReference>
<gene>
    <name evidence="2" type="ORF">ANE_LOCUS10312</name>
</gene>
<comment type="caution">
    <text evidence="2">The sequence shown here is derived from an EMBL/GenBank/DDBJ whole genome shotgun (WGS) entry which is preliminary data.</text>
</comment>
<evidence type="ECO:0000313" key="2">
    <source>
        <dbReference type="EMBL" id="VVA99867.1"/>
    </source>
</evidence>
<keyword evidence="3" id="KW-1185">Reference proteome</keyword>
<evidence type="ECO:0000313" key="3">
    <source>
        <dbReference type="Proteomes" id="UP000489600"/>
    </source>
</evidence>